<proteinExistence type="predicted"/>
<feature type="compositionally biased region" description="Basic and acidic residues" evidence="1">
    <location>
        <begin position="297"/>
        <end position="308"/>
    </location>
</feature>
<feature type="compositionally biased region" description="Basic residues" evidence="1">
    <location>
        <begin position="412"/>
        <end position="427"/>
    </location>
</feature>
<reference evidence="3" key="1">
    <citation type="submission" date="2025-08" db="UniProtKB">
        <authorList>
            <consortium name="RefSeq"/>
        </authorList>
    </citation>
    <scope>IDENTIFICATION</scope>
    <source>
        <strain evidence="3">Airmid</strain>
    </source>
</reference>
<feature type="region of interest" description="Disordered" evidence="1">
    <location>
        <begin position="141"/>
        <end position="160"/>
    </location>
</feature>
<evidence type="ECO:0000313" key="3">
    <source>
        <dbReference type="RefSeq" id="XP_027199650.1"/>
    </source>
</evidence>
<feature type="compositionally biased region" description="Low complexity" evidence="1">
    <location>
        <begin position="141"/>
        <end position="152"/>
    </location>
</feature>
<dbReference type="InParanoid" id="A0A6P6Y307"/>
<feature type="region of interest" description="Disordered" evidence="1">
    <location>
        <begin position="347"/>
        <end position="377"/>
    </location>
</feature>
<dbReference type="AlphaFoldDB" id="A0A6P6Y307"/>
<feature type="region of interest" description="Disordered" evidence="1">
    <location>
        <begin position="297"/>
        <end position="324"/>
    </location>
</feature>
<dbReference type="GeneID" id="113793778"/>
<accession>A0A6P6Y307</accession>
<feature type="compositionally biased region" description="Polar residues" evidence="1">
    <location>
        <begin position="347"/>
        <end position="358"/>
    </location>
</feature>
<organism evidence="2 3">
    <name type="scientific">Dermatophagoides pteronyssinus</name>
    <name type="common">European house dust mite</name>
    <dbReference type="NCBI Taxonomy" id="6956"/>
    <lineage>
        <taxon>Eukaryota</taxon>
        <taxon>Metazoa</taxon>
        <taxon>Ecdysozoa</taxon>
        <taxon>Arthropoda</taxon>
        <taxon>Chelicerata</taxon>
        <taxon>Arachnida</taxon>
        <taxon>Acari</taxon>
        <taxon>Acariformes</taxon>
        <taxon>Sarcoptiformes</taxon>
        <taxon>Astigmata</taxon>
        <taxon>Psoroptidia</taxon>
        <taxon>Analgoidea</taxon>
        <taxon>Pyroglyphidae</taxon>
        <taxon>Dermatophagoidinae</taxon>
        <taxon>Dermatophagoides</taxon>
    </lineage>
</organism>
<protein>
    <submittedName>
        <fullName evidence="3">Uncharacterized protein DDB_G0271670-like</fullName>
    </submittedName>
</protein>
<feature type="region of interest" description="Disordered" evidence="1">
    <location>
        <begin position="1"/>
        <end position="37"/>
    </location>
</feature>
<dbReference type="KEGG" id="dpte:113793778"/>
<evidence type="ECO:0000256" key="1">
    <source>
        <dbReference type="SAM" id="MobiDB-lite"/>
    </source>
</evidence>
<dbReference type="Proteomes" id="UP000515146">
    <property type="component" value="Unplaced"/>
</dbReference>
<dbReference type="OrthoDB" id="6515893at2759"/>
<keyword evidence="2" id="KW-1185">Reference proteome</keyword>
<feature type="region of interest" description="Disordered" evidence="1">
    <location>
        <begin position="408"/>
        <end position="433"/>
    </location>
</feature>
<name>A0A6P6Y307_DERPT</name>
<feature type="compositionally biased region" description="Low complexity" evidence="1">
    <location>
        <begin position="1"/>
        <end position="12"/>
    </location>
</feature>
<gene>
    <name evidence="3" type="primary">LOC113793778</name>
</gene>
<evidence type="ECO:0000313" key="2">
    <source>
        <dbReference type="Proteomes" id="UP000515146"/>
    </source>
</evidence>
<dbReference type="RefSeq" id="XP_027199650.1">
    <property type="nucleotide sequence ID" value="XM_027343849.1"/>
</dbReference>
<sequence>MSSLLIKSSSSNIHHRLSSSRLQSEKRQQQQKQQQFGLDKNASDFKLKKIIEKDDDNNNIVLYPSLSSLPLTSSTTTSTSTSTLTPLLSTFSSANNIASHRNSLISLTKMITTIMAVCILVMTIEQPIQCVSISSLKLPISSSSSSSSTTDSGANDGNSILTKRSIPFNGNFDNQQQQQQSDWTHPLAISQRPLEACQQIISAILTRDLAKSSSIAERLDSYWKDLKGIRYKKHNGKIVQIKSRKHRNSANSRKDSRVNKRMILFLLNLSIAKPLLEKIQSKEQLKRLEDALKMSEHIQEKKQDKSELKSMPTSSSSSSYEYHDNLHPSSLTPFDVDSLKSFEIDSNENIDVSQQSPISMEMNRNSDEDSSSLYDTNGENFYTLSPQSFPSSKTSMMTSATMKITTPVSTKTNRHPHHQHQHHHLHHHQDDTATTTGIDETASQSSRLLETDRPMLETPRSKKLLSQTMILRANPWDKEGIRFKRSSQTTEQNDNFFQPHFDQQNENTNTEPNLSILDLLHPTGIRYKKSPFDDEGIRYKKSPFDDEGIRYKKSPFDDEGIRYKKSPFDDEGIRYKKSPFDDEGIRYKKAPHMFNDEGIRY</sequence>